<dbReference type="RefSeq" id="WP_093141092.1">
    <property type="nucleotide sequence ID" value="NZ_FOXF01000009.1"/>
</dbReference>
<feature type="chain" id="PRO_5024987343" description="Sel1 repeat-containing protein" evidence="1">
    <location>
        <begin position="27"/>
        <end position="337"/>
    </location>
</feature>
<evidence type="ECO:0000313" key="2">
    <source>
        <dbReference type="EMBL" id="SFP21713.1"/>
    </source>
</evidence>
<keyword evidence="1" id="KW-0732">Signal</keyword>
<gene>
    <name evidence="2" type="ORF">SAMN02910344_00769</name>
</gene>
<sequence>MSSRYQLIKLASVLLSLSVLSLSSQAAASDQNETQKTSCFKTDGMSQAAEKAYKECFKAYSERDENAPKICLKSAEKHQDPRVYYLLARIESEGIHKMPNQGKYIDLMKKSAESSFPPADEALAEIILDNYIQQFPHNKATGEQGLFYLNRAAACGNEKAQYILAEMKLHDDYDELVPYDIGKGNREMLDLLEKGNDHVRLYAAKWLLEKKDIIDKISAQLEERKNSKGIDAVFLSHIINEYQKDHDYPVNLMEAAAQKSGLKQAYLNLFEFYRHNDDISSKLRGLMFAEAYRVCRGIPPSGEQKDEIKIMIEKTGEKIVNDALESGRQTAVNVGCN</sequence>
<organism evidence="2 3">
    <name type="scientific">Ruminobacter amylophilus</name>
    <dbReference type="NCBI Taxonomy" id="867"/>
    <lineage>
        <taxon>Bacteria</taxon>
        <taxon>Pseudomonadati</taxon>
        <taxon>Pseudomonadota</taxon>
        <taxon>Gammaproteobacteria</taxon>
        <taxon>Aeromonadales</taxon>
        <taxon>Succinivibrionaceae</taxon>
        <taxon>Ruminobacter</taxon>
    </lineage>
</organism>
<accession>A0A662ZHG3</accession>
<dbReference type="Gene3D" id="1.25.40.10">
    <property type="entry name" value="Tetratricopeptide repeat domain"/>
    <property type="match status" value="1"/>
</dbReference>
<evidence type="ECO:0008006" key="4">
    <source>
        <dbReference type="Google" id="ProtNLM"/>
    </source>
</evidence>
<dbReference type="EMBL" id="FOXF01000009">
    <property type="protein sequence ID" value="SFP21713.1"/>
    <property type="molecule type" value="Genomic_DNA"/>
</dbReference>
<dbReference type="AlphaFoldDB" id="A0A662ZHG3"/>
<evidence type="ECO:0000313" key="3">
    <source>
        <dbReference type="Proteomes" id="UP000243745"/>
    </source>
</evidence>
<name>A0A662ZHG3_9GAMM</name>
<keyword evidence="3" id="KW-1185">Reference proteome</keyword>
<protein>
    <recommendedName>
        <fullName evidence="4">Sel1 repeat-containing protein</fullName>
    </recommendedName>
</protein>
<dbReference type="InterPro" id="IPR011990">
    <property type="entry name" value="TPR-like_helical_dom_sf"/>
</dbReference>
<dbReference type="Proteomes" id="UP000243745">
    <property type="component" value="Unassembled WGS sequence"/>
</dbReference>
<proteinExistence type="predicted"/>
<feature type="signal peptide" evidence="1">
    <location>
        <begin position="1"/>
        <end position="26"/>
    </location>
</feature>
<dbReference type="SUPFAM" id="SSF81901">
    <property type="entry name" value="HCP-like"/>
    <property type="match status" value="1"/>
</dbReference>
<evidence type="ECO:0000256" key="1">
    <source>
        <dbReference type="SAM" id="SignalP"/>
    </source>
</evidence>
<reference evidence="2 3" key="1">
    <citation type="submission" date="2016-10" db="EMBL/GenBank/DDBJ databases">
        <authorList>
            <person name="Varghese N."/>
            <person name="Submissions S."/>
        </authorList>
    </citation>
    <scope>NUCLEOTIDE SEQUENCE [LARGE SCALE GENOMIC DNA]</scope>
    <source>
        <strain evidence="2 3">DSM 1361</strain>
    </source>
</reference>